<accession>W3X354</accession>
<dbReference type="eggNOG" id="ENOG502S5AR">
    <property type="taxonomic scope" value="Eukaryota"/>
</dbReference>
<keyword evidence="4" id="KW-0456">Lyase</keyword>
<dbReference type="Proteomes" id="UP000030651">
    <property type="component" value="Unassembled WGS sequence"/>
</dbReference>
<dbReference type="OMA" id="CANREDW"/>
<evidence type="ECO:0000259" key="5">
    <source>
        <dbReference type="PROSITE" id="PS51891"/>
    </source>
</evidence>
<dbReference type="AlphaFoldDB" id="W3X354"/>
<dbReference type="GeneID" id="19273052"/>
<dbReference type="HOGENOM" id="CLU_055491_3_2_1"/>
<dbReference type="GO" id="GO:0046872">
    <property type="term" value="F:metal ion binding"/>
    <property type="evidence" value="ECO:0007669"/>
    <property type="project" value="UniProtKB-KW"/>
</dbReference>
<name>W3X354_PESFW</name>
<evidence type="ECO:0000256" key="4">
    <source>
        <dbReference type="ARBA" id="ARBA00023239"/>
    </source>
</evidence>
<evidence type="ECO:0000256" key="2">
    <source>
        <dbReference type="ARBA" id="ARBA00022723"/>
    </source>
</evidence>
<dbReference type="KEGG" id="pfy:PFICI_08039"/>
<dbReference type="InParanoid" id="W3X354"/>
<keyword evidence="7" id="KW-1185">Reference proteome</keyword>
<dbReference type="SUPFAM" id="SSF51316">
    <property type="entry name" value="Mss4-like"/>
    <property type="match status" value="1"/>
</dbReference>
<evidence type="ECO:0000256" key="1">
    <source>
        <dbReference type="ARBA" id="ARBA00005495"/>
    </source>
</evidence>
<keyword evidence="2" id="KW-0479">Metal-binding</keyword>
<evidence type="ECO:0000313" key="7">
    <source>
        <dbReference type="Proteomes" id="UP000030651"/>
    </source>
</evidence>
<dbReference type="PANTHER" id="PTHR33337">
    <property type="entry name" value="GFA DOMAIN-CONTAINING PROTEIN"/>
    <property type="match status" value="1"/>
</dbReference>
<protein>
    <recommendedName>
        <fullName evidence="5">CENP-V/GFA domain-containing protein</fullName>
    </recommendedName>
</protein>
<dbReference type="RefSeq" id="XP_007834811.1">
    <property type="nucleotide sequence ID" value="XM_007836620.1"/>
</dbReference>
<evidence type="ECO:0000313" key="6">
    <source>
        <dbReference type="EMBL" id="ETS80510.1"/>
    </source>
</evidence>
<keyword evidence="3" id="KW-0862">Zinc</keyword>
<dbReference type="Pfam" id="PF04828">
    <property type="entry name" value="GFA"/>
    <property type="match status" value="1"/>
</dbReference>
<gene>
    <name evidence="6" type="ORF">PFICI_08039</name>
</gene>
<dbReference type="PANTHER" id="PTHR33337:SF40">
    <property type="entry name" value="CENP-V_GFA DOMAIN-CONTAINING PROTEIN-RELATED"/>
    <property type="match status" value="1"/>
</dbReference>
<evidence type="ECO:0000256" key="3">
    <source>
        <dbReference type="ARBA" id="ARBA00022833"/>
    </source>
</evidence>
<dbReference type="Gene3D" id="3.90.1590.10">
    <property type="entry name" value="glutathione-dependent formaldehyde- activating enzyme (gfa)"/>
    <property type="match status" value="1"/>
</dbReference>
<reference evidence="7" key="1">
    <citation type="journal article" date="2015" name="BMC Genomics">
        <title>Genomic and transcriptomic analysis of the endophytic fungus Pestalotiopsis fici reveals its lifestyle and high potential for synthesis of natural products.</title>
        <authorList>
            <person name="Wang X."/>
            <person name="Zhang X."/>
            <person name="Liu L."/>
            <person name="Xiang M."/>
            <person name="Wang W."/>
            <person name="Sun X."/>
            <person name="Che Y."/>
            <person name="Guo L."/>
            <person name="Liu G."/>
            <person name="Guo L."/>
            <person name="Wang C."/>
            <person name="Yin W.B."/>
            <person name="Stadler M."/>
            <person name="Zhang X."/>
            <person name="Liu X."/>
        </authorList>
    </citation>
    <scope>NUCLEOTIDE SEQUENCE [LARGE SCALE GENOMIC DNA]</scope>
    <source>
        <strain evidence="7">W106-1 / CGMCC3.15140</strain>
    </source>
</reference>
<dbReference type="InterPro" id="IPR006913">
    <property type="entry name" value="CENP-V/GFA"/>
</dbReference>
<dbReference type="PROSITE" id="PS51891">
    <property type="entry name" value="CENP_V_GFA"/>
    <property type="match status" value="1"/>
</dbReference>
<proteinExistence type="inferred from homology"/>
<dbReference type="InterPro" id="IPR011057">
    <property type="entry name" value="Mss4-like_sf"/>
</dbReference>
<sequence length="152" mass="16406">MATTTPKTGSCLCGAVKVKVTGQPVFVNLCHCINCQKATGTLFNSSATYQAEDVEFTCTSPDIIQEFQVSNTATGSPLSRFFCRVCGSKVRNKSGMGGEKYVTIPFGILDDKSGLKPQYEFFCANREDWFGDFDGVPRANGMEPVLAMAQGS</sequence>
<dbReference type="EMBL" id="KI912113">
    <property type="protein sequence ID" value="ETS80510.1"/>
    <property type="molecule type" value="Genomic_DNA"/>
</dbReference>
<feature type="domain" description="CENP-V/GFA" evidence="5">
    <location>
        <begin position="7"/>
        <end position="120"/>
    </location>
</feature>
<dbReference type="OrthoDB" id="428768at2759"/>
<dbReference type="GO" id="GO:0016846">
    <property type="term" value="F:carbon-sulfur lyase activity"/>
    <property type="evidence" value="ECO:0007669"/>
    <property type="project" value="InterPro"/>
</dbReference>
<organism evidence="6 7">
    <name type="scientific">Pestalotiopsis fici (strain W106-1 / CGMCC3.15140)</name>
    <dbReference type="NCBI Taxonomy" id="1229662"/>
    <lineage>
        <taxon>Eukaryota</taxon>
        <taxon>Fungi</taxon>
        <taxon>Dikarya</taxon>
        <taxon>Ascomycota</taxon>
        <taxon>Pezizomycotina</taxon>
        <taxon>Sordariomycetes</taxon>
        <taxon>Xylariomycetidae</taxon>
        <taxon>Amphisphaeriales</taxon>
        <taxon>Sporocadaceae</taxon>
        <taxon>Pestalotiopsis</taxon>
    </lineage>
</organism>
<comment type="similarity">
    <text evidence="1">Belongs to the Gfa family.</text>
</comment>